<dbReference type="EMBL" id="VWRR01000017">
    <property type="protein sequence ID" value="KAF6000859.1"/>
    <property type="molecule type" value="Genomic_DNA"/>
</dbReference>
<evidence type="ECO:0000256" key="4">
    <source>
        <dbReference type="ARBA" id="ARBA00022989"/>
    </source>
</evidence>
<evidence type="ECO:0000256" key="2">
    <source>
        <dbReference type="ARBA" id="ARBA00006824"/>
    </source>
</evidence>
<comment type="caution">
    <text evidence="8">The sequence shown here is derived from an EMBL/GenBank/DDBJ whole genome shotgun (WGS) entry which is preliminary data.</text>
</comment>
<comment type="subcellular location">
    <subcellularLocation>
        <location evidence="1">Membrane</location>
        <topology evidence="1">Multi-pass membrane protein</topology>
    </subcellularLocation>
</comment>
<keyword evidence="3" id="KW-0812">Transmembrane</keyword>
<dbReference type="PANTHER" id="PTHR11266:SF80">
    <property type="entry name" value="PEROXISOMAL MEMBRANE PROTEIN 2"/>
    <property type="match status" value="1"/>
</dbReference>
<gene>
    <name evidence="8" type="primary">PXMP2</name>
    <name evidence="8" type="ORF">F1559_001607</name>
</gene>
<evidence type="ECO:0000256" key="5">
    <source>
        <dbReference type="ARBA" id="ARBA00023136"/>
    </source>
</evidence>
<evidence type="ECO:0000313" key="8">
    <source>
        <dbReference type="EMBL" id="KAF6000859.1"/>
    </source>
</evidence>
<organism evidence="8 9">
    <name type="scientific">Cyanidiococcus yangmingshanensis</name>
    <dbReference type="NCBI Taxonomy" id="2690220"/>
    <lineage>
        <taxon>Eukaryota</taxon>
        <taxon>Rhodophyta</taxon>
        <taxon>Bangiophyceae</taxon>
        <taxon>Cyanidiales</taxon>
        <taxon>Cyanidiaceae</taxon>
        <taxon>Cyanidiococcus</taxon>
    </lineage>
</organism>
<evidence type="ECO:0000256" key="7">
    <source>
        <dbReference type="SAM" id="MobiDB-lite"/>
    </source>
</evidence>
<feature type="compositionally biased region" description="Low complexity" evidence="7">
    <location>
        <begin position="285"/>
        <end position="298"/>
    </location>
</feature>
<keyword evidence="9" id="KW-1185">Reference proteome</keyword>
<evidence type="ECO:0000256" key="1">
    <source>
        <dbReference type="ARBA" id="ARBA00004141"/>
    </source>
</evidence>
<feature type="region of interest" description="Disordered" evidence="7">
    <location>
        <begin position="239"/>
        <end position="325"/>
    </location>
</feature>
<feature type="compositionally biased region" description="Basic and acidic residues" evidence="7">
    <location>
        <begin position="315"/>
        <end position="325"/>
    </location>
</feature>
<dbReference type="InterPro" id="IPR007248">
    <property type="entry name" value="Mpv17_PMP22"/>
</dbReference>
<reference evidence="8 9" key="1">
    <citation type="journal article" date="2020" name="J. Phycol.">
        <title>Comparative genome analysis reveals Cyanidiococcus gen. nov., a new extremophilic red algal genus sister to Cyanidioschyzon (Cyanidioschyzonaceae, Rhodophyta).</title>
        <authorList>
            <person name="Liu S.-L."/>
            <person name="Chiang Y.-R."/>
            <person name="Yoon H.S."/>
            <person name="Fu H.-Y."/>
        </authorList>
    </citation>
    <scope>NUCLEOTIDE SEQUENCE [LARGE SCALE GENOMIC DNA]</scope>
    <source>
        <strain evidence="8 9">THAL066</strain>
    </source>
</reference>
<dbReference type="OrthoDB" id="860at2759"/>
<dbReference type="Proteomes" id="UP000530660">
    <property type="component" value="Unassembled WGS sequence"/>
</dbReference>
<protein>
    <submittedName>
        <fullName evidence="8">Peroxisomal membrane protein</fullName>
    </submittedName>
</protein>
<sequence>MSPATTGTASVHDLVLHRARSVGNEATIRRIIEATSSLKANGYGLDAAEGVKSGGLLRLVVANAWSGYLRKLRTDPVLTKSITAAVISLVSDLLASSLSGSKLSSRSLMNQFSIGLAIRGPIVHYFHQFLDRVVFARVVNQSHIAVVIAKVIIDQFIFSPPYNALYFLIIGLLEDRSLMEIGRKIRRELWGVMKTNWIVWTPANIISYYAIPLELRVLWGNLVGIIWTAILIAKVRRGGTSSGRRSTSDSAGPTGHNTRDRTDATTEASSYRGARTFANAVAAGSEPTSTTTVHSTGSSKHHNVTTTNANDAEESEHLNDHHTFE</sequence>
<evidence type="ECO:0000313" key="9">
    <source>
        <dbReference type="Proteomes" id="UP000530660"/>
    </source>
</evidence>
<dbReference type="GO" id="GO:0005778">
    <property type="term" value="C:peroxisomal membrane"/>
    <property type="evidence" value="ECO:0007669"/>
    <property type="project" value="TreeGrafter"/>
</dbReference>
<accession>A0A7J7IDU7</accession>
<evidence type="ECO:0000256" key="6">
    <source>
        <dbReference type="RuleBase" id="RU363053"/>
    </source>
</evidence>
<dbReference type="Pfam" id="PF04117">
    <property type="entry name" value="Mpv17_PMP22"/>
    <property type="match status" value="1"/>
</dbReference>
<evidence type="ECO:0000256" key="3">
    <source>
        <dbReference type="ARBA" id="ARBA00022692"/>
    </source>
</evidence>
<dbReference type="PANTHER" id="PTHR11266">
    <property type="entry name" value="PEROXISOMAL MEMBRANE PROTEIN 2, PXMP2 MPV17"/>
    <property type="match status" value="1"/>
</dbReference>
<keyword evidence="5" id="KW-0472">Membrane</keyword>
<dbReference type="AlphaFoldDB" id="A0A7J7IDU7"/>
<proteinExistence type="inferred from homology"/>
<keyword evidence="4" id="KW-1133">Transmembrane helix</keyword>
<comment type="similarity">
    <text evidence="2 6">Belongs to the peroxisomal membrane protein PXMP2/4 family.</text>
</comment>
<name>A0A7J7IDU7_9RHOD</name>